<protein>
    <recommendedName>
        <fullName evidence="6">Glycosyl hydrolase</fullName>
    </recommendedName>
</protein>
<feature type="chain" id="PRO_5017704746" description="Glycosyl hydrolase" evidence="1">
    <location>
        <begin position="24"/>
        <end position="800"/>
    </location>
</feature>
<keyword evidence="1" id="KW-0732">Signal</keyword>
<dbReference type="Proteomes" id="UP000261284">
    <property type="component" value="Unassembled WGS sequence"/>
</dbReference>
<dbReference type="GO" id="GO:0005975">
    <property type="term" value="P:carbohydrate metabolic process"/>
    <property type="evidence" value="ECO:0007669"/>
    <property type="project" value="InterPro"/>
</dbReference>
<dbReference type="OrthoDB" id="9757939at2"/>
<name>A0A3E1NQF8_9BACT</name>
<dbReference type="InterPro" id="IPR049046">
    <property type="entry name" value="Beta-AFase-like_GH127_middle"/>
</dbReference>
<dbReference type="InterPro" id="IPR008928">
    <property type="entry name" value="6-hairpin_glycosidase_sf"/>
</dbReference>
<dbReference type="PANTHER" id="PTHR31151">
    <property type="entry name" value="PROLINE-TRNA LIGASE (DUF1680)"/>
    <property type="match status" value="1"/>
</dbReference>
<proteinExistence type="predicted"/>
<feature type="signal peptide" evidence="1">
    <location>
        <begin position="1"/>
        <end position="23"/>
    </location>
</feature>
<gene>
    <name evidence="4" type="ORF">DXN05_03960</name>
</gene>
<dbReference type="EMBL" id="QTJU01000001">
    <property type="protein sequence ID" value="RFM30137.1"/>
    <property type="molecule type" value="Genomic_DNA"/>
</dbReference>
<evidence type="ECO:0000313" key="4">
    <source>
        <dbReference type="EMBL" id="RFM30137.1"/>
    </source>
</evidence>
<dbReference type="Pfam" id="PF20736">
    <property type="entry name" value="Glyco_hydro127M"/>
    <property type="match status" value="1"/>
</dbReference>
<accession>A0A3E1NQF8</accession>
<feature type="domain" description="Non-reducing end beta-L-arabinofuranosidase-like GH127 catalytic" evidence="2">
    <location>
        <begin position="48"/>
        <end position="458"/>
    </location>
</feature>
<evidence type="ECO:0000256" key="1">
    <source>
        <dbReference type="SAM" id="SignalP"/>
    </source>
</evidence>
<reference evidence="4 5" key="1">
    <citation type="submission" date="2018-08" db="EMBL/GenBank/DDBJ databases">
        <title>Chitinophagaceae sp. K23C18032701, a novel bacterium isolated from forest soil.</title>
        <authorList>
            <person name="Wang C."/>
        </authorList>
    </citation>
    <scope>NUCLEOTIDE SEQUENCE [LARGE SCALE GENOMIC DNA]</scope>
    <source>
        <strain evidence="4 5">K23C18032701</strain>
    </source>
</reference>
<dbReference type="AlphaFoldDB" id="A0A3E1NQF8"/>
<organism evidence="4 5">
    <name type="scientific">Deminuibacter soli</name>
    <dbReference type="NCBI Taxonomy" id="2291815"/>
    <lineage>
        <taxon>Bacteria</taxon>
        <taxon>Pseudomonadati</taxon>
        <taxon>Bacteroidota</taxon>
        <taxon>Chitinophagia</taxon>
        <taxon>Chitinophagales</taxon>
        <taxon>Chitinophagaceae</taxon>
        <taxon>Deminuibacter</taxon>
    </lineage>
</organism>
<evidence type="ECO:0000313" key="5">
    <source>
        <dbReference type="Proteomes" id="UP000261284"/>
    </source>
</evidence>
<dbReference type="SUPFAM" id="SSF48208">
    <property type="entry name" value="Six-hairpin glycosidases"/>
    <property type="match status" value="1"/>
</dbReference>
<evidence type="ECO:0000259" key="2">
    <source>
        <dbReference type="Pfam" id="PF07944"/>
    </source>
</evidence>
<keyword evidence="5" id="KW-1185">Reference proteome</keyword>
<dbReference type="PANTHER" id="PTHR31151:SF0">
    <property type="entry name" value="PROLINE-TRNA LIGASE (DUF1680)"/>
    <property type="match status" value="1"/>
</dbReference>
<evidence type="ECO:0000259" key="3">
    <source>
        <dbReference type="Pfam" id="PF20736"/>
    </source>
</evidence>
<feature type="domain" description="Non-reducing end beta-L-arabinofuranosidase-like GH127 middle" evidence="3">
    <location>
        <begin position="470"/>
        <end position="563"/>
    </location>
</feature>
<comment type="caution">
    <text evidence="4">The sequence shown here is derived from an EMBL/GenBank/DDBJ whole genome shotgun (WGS) entry which is preliminary data.</text>
</comment>
<dbReference type="Pfam" id="PF07944">
    <property type="entry name" value="Beta-AFase-like_GH127_cat"/>
    <property type="match status" value="1"/>
</dbReference>
<dbReference type="RefSeq" id="WP_116845893.1">
    <property type="nucleotide sequence ID" value="NZ_QTJU01000001.1"/>
</dbReference>
<evidence type="ECO:0008006" key="6">
    <source>
        <dbReference type="Google" id="ProtNLM"/>
    </source>
</evidence>
<sequence>MKLLSRRLLVSGALVLAGSTTIAQQPDKKILHAFNLNQVQLAPGSRLYEMTVKNVDYLLSLDGDRMLYSYRDFAGLDTKGAKGYGGWEWSGGTLRGEFAGHYLSACCRMYNQLKNTDAAKAARFLDKINYLVNGLAECQAAISAKKGADYPGHPGYLNAQSASQFDRLENLQSADVPFYIIHKILMGLLDAYNITGNKQALKVAEGEADYFSWRLNRVDQITLETMLNTRRYTGQYQGYFMEFGGMHDVLLELYSVTRKPAHLQLANKFSRKWFNEMLAGNEDNLGRNAEHSNSEVPCVVGMAHAYEITGDSMYKTGALNFLTWMEEGHEFSTGSISGKSAYPEPLDYGGELFNYPKNINYQVNSSPGHEHHNNGESCCSHNLNKLSEYAFTWTGDARWAGAYEKRFVNAVMAQQNPDDGMFIYNLDLKQGAKKEFGTPDNTFWCCYGSGVEAYAGLAEGAYFNDGKNGLWINRLLAGTLNWKQKGVQVTQSTVFPDNGYAKITFTTVQPTALQLHILIPGWAGKNASIKLNGTEQPIAKAPGSFAILNRSFKTGDVVEVNFPFSLATAPMPDAPQYVTVTYGPHVLVNTAAARSTFSGTEQALLQSLQPTGNPCEFTAVMGGKTAVFKPINRIKNEGYNGYTLISTPRPAQLTDVVTIGDSLSLAAHNLLAMYMGKGQFNGKSWIDAGVNGWLGFTVKVDPAKEMFLQCRYWGSDAALKDAVRLFDIEVYNANTGKYTAIATQYLEKQNPDNWYDVLYPIPVKLTRGQQQVQVRFVSKGFYGKPGVTGGLYDVVQVQHY</sequence>
<dbReference type="InterPro" id="IPR012878">
    <property type="entry name" value="Beta-AFase-like_GH127_cat"/>
</dbReference>